<dbReference type="EMBL" id="ML736160">
    <property type="protein sequence ID" value="KAE8382739.1"/>
    <property type="molecule type" value="Genomic_DNA"/>
</dbReference>
<gene>
    <name evidence="2" type="ORF">BDV26DRAFT_253067</name>
</gene>
<dbReference type="InterPro" id="IPR044992">
    <property type="entry name" value="ChyE-like"/>
</dbReference>
<dbReference type="GO" id="GO:0005634">
    <property type="term" value="C:nucleus"/>
    <property type="evidence" value="ECO:0007669"/>
    <property type="project" value="TreeGrafter"/>
</dbReference>
<dbReference type="PANTHER" id="PTHR42695">
    <property type="entry name" value="GLUTAMINE AMIDOTRANSFERASE YLR126C-RELATED"/>
    <property type="match status" value="1"/>
</dbReference>
<organism evidence="2 3">
    <name type="scientific">Aspergillus bertholletiae</name>
    <dbReference type="NCBI Taxonomy" id="1226010"/>
    <lineage>
        <taxon>Eukaryota</taxon>
        <taxon>Fungi</taxon>
        <taxon>Dikarya</taxon>
        <taxon>Ascomycota</taxon>
        <taxon>Pezizomycotina</taxon>
        <taxon>Eurotiomycetes</taxon>
        <taxon>Eurotiomycetidae</taxon>
        <taxon>Eurotiales</taxon>
        <taxon>Aspergillaceae</taxon>
        <taxon>Aspergillus</taxon>
        <taxon>Aspergillus subgen. Circumdati</taxon>
    </lineage>
</organism>
<dbReference type="Proteomes" id="UP000326198">
    <property type="component" value="Unassembled WGS sequence"/>
</dbReference>
<keyword evidence="2" id="KW-0808">Transferase</keyword>
<dbReference type="Gene3D" id="3.40.50.880">
    <property type="match status" value="1"/>
</dbReference>
<dbReference type="OrthoDB" id="1669814at2759"/>
<keyword evidence="2" id="KW-0315">Glutamine amidotransferase</keyword>
<dbReference type="InterPro" id="IPR017926">
    <property type="entry name" value="GATASE"/>
</dbReference>
<dbReference type="PANTHER" id="PTHR42695:SF6">
    <property type="entry name" value="GLUTAMINE AMIDOTRANSFERASE DOMAIN-CONTAINING PROTEIN"/>
    <property type="match status" value="1"/>
</dbReference>
<evidence type="ECO:0000313" key="3">
    <source>
        <dbReference type="Proteomes" id="UP000326198"/>
    </source>
</evidence>
<name>A0A5N7BLT2_9EURO</name>
<accession>A0A5N7BLT2</accession>
<sequence>MHIAIFDCLAESIQGRTLPDMFRSLIERGFDDKKERFDPSCMPISYEIYNCIAEEFPTCFTEIDAIIVTGAPNSAYDADAWIKKMHCVLRDGYNHHPKVKLFGVCFGHQTMASALLGDRGVLAEKNPKGWEIGVQRVDCAPEFLNHFPRFTNGDVTVQRSLQFIHQDHVVVPDGSLPPGWVIMGKNDMCEVQGLFQPNRVLTYQGHAEFDRHIAKAVLDMLDNPAWSGDDWQAADRIDNADYFAGLLVEFLLG</sequence>
<evidence type="ECO:0000313" key="2">
    <source>
        <dbReference type="EMBL" id="KAE8382739.1"/>
    </source>
</evidence>
<dbReference type="GO" id="GO:0016740">
    <property type="term" value="F:transferase activity"/>
    <property type="evidence" value="ECO:0007669"/>
    <property type="project" value="UniProtKB-KW"/>
</dbReference>
<dbReference type="AlphaFoldDB" id="A0A5N7BLT2"/>
<dbReference type="GO" id="GO:0005829">
    <property type="term" value="C:cytosol"/>
    <property type="evidence" value="ECO:0007669"/>
    <property type="project" value="TreeGrafter"/>
</dbReference>
<protein>
    <submittedName>
        <fullName evidence="2">Class I glutamine amidotransferase-like protein</fullName>
    </submittedName>
</protein>
<keyword evidence="3" id="KW-1185">Reference proteome</keyword>
<dbReference type="CDD" id="cd01741">
    <property type="entry name" value="GATase1_1"/>
    <property type="match status" value="1"/>
</dbReference>
<dbReference type="Pfam" id="PF00117">
    <property type="entry name" value="GATase"/>
    <property type="match status" value="1"/>
</dbReference>
<feature type="domain" description="Glutamine amidotransferase" evidence="1">
    <location>
        <begin position="59"/>
        <end position="210"/>
    </location>
</feature>
<proteinExistence type="predicted"/>
<dbReference type="InterPro" id="IPR029062">
    <property type="entry name" value="Class_I_gatase-like"/>
</dbReference>
<dbReference type="SUPFAM" id="SSF52317">
    <property type="entry name" value="Class I glutamine amidotransferase-like"/>
    <property type="match status" value="1"/>
</dbReference>
<evidence type="ECO:0000259" key="1">
    <source>
        <dbReference type="Pfam" id="PF00117"/>
    </source>
</evidence>
<reference evidence="2 3" key="1">
    <citation type="submission" date="2019-04" db="EMBL/GenBank/DDBJ databases">
        <title>Friends and foes A comparative genomics studyof 23 Aspergillus species from section Flavi.</title>
        <authorList>
            <consortium name="DOE Joint Genome Institute"/>
            <person name="Kjaerbolling I."/>
            <person name="Vesth T."/>
            <person name="Frisvad J.C."/>
            <person name="Nybo J.L."/>
            <person name="Theobald S."/>
            <person name="Kildgaard S."/>
            <person name="Isbrandt T."/>
            <person name="Kuo A."/>
            <person name="Sato A."/>
            <person name="Lyhne E.K."/>
            <person name="Kogle M.E."/>
            <person name="Wiebenga A."/>
            <person name="Kun R.S."/>
            <person name="Lubbers R.J."/>
            <person name="Makela M.R."/>
            <person name="Barry K."/>
            <person name="Chovatia M."/>
            <person name="Clum A."/>
            <person name="Daum C."/>
            <person name="Haridas S."/>
            <person name="He G."/>
            <person name="LaButti K."/>
            <person name="Lipzen A."/>
            <person name="Mondo S."/>
            <person name="Riley R."/>
            <person name="Salamov A."/>
            <person name="Simmons B.A."/>
            <person name="Magnuson J.K."/>
            <person name="Henrissat B."/>
            <person name="Mortensen U.H."/>
            <person name="Larsen T.O."/>
            <person name="Devries R.P."/>
            <person name="Grigoriev I.V."/>
            <person name="Machida M."/>
            <person name="Baker S.E."/>
            <person name="Andersen M.R."/>
        </authorList>
    </citation>
    <scope>NUCLEOTIDE SEQUENCE [LARGE SCALE GENOMIC DNA]</scope>
    <source>
        <strain evidence="2 3">IBT 29228</strain>
    </source>
</reference>